<sequence length="386" mass="42544">MAAHWLFLGFILLIFGGKTETCLSVASSDLIFNIPEVGLLMVEQALADYAVMITELKKELGAQKCPVIVIVFGGSYGGMLSVYMRIRYPNIVAGALAANAPILSTAGLGDSRQFFRDVTTVGSYLIPFKDAVQGAFQKLNTLAQQKEYRRIQSVFSLCKTPSTPKDIHQLNGLLRNAFTMMAMLDYPYSTHFMGSMPAFPVKVACETMLNGTDLMSALRDTIGTVYNSTGQLTCYDLYSLYVECADPTGCGLGFDSYAWDYQACTEIEMCYESNNVTLTEQQTEQYCSKRWGVVPRPGWLKTQFWGDDLATASNIIFSNGDLDPWANGGIRKSLSPSLIAINIPEGAHHLDLRESNPADPESVIVARKEESEIIAQWVKAARKKSS</sequence>
<gene>
    <name evidence="7" type="primary">LOC107690688</name>
</gene>
<dbReference type="Proteomes" id="UP000472260">
    <property type="component" value="Unassembled WGS sequence"/>
</dbReference>
<keyword evidence="5" id="KW-0325">Glycoprotein</keyword>
<dbReference type="InterPro" id="IPR008758">
    <property type="entry name" value="Peptidase_S28"/>
</dbReference>
<evidence type="ECO:0000256" key="5">
    <source>
        <dbReference type="ARBA" id="ARBA00023180"/>
    </source>
</evidence>
<protein>
    <submittedName>
        <fullName evidence="7">Dipeptidyl peptidase 2-like</fullName>
    </submittedName>
</protein>
<organism evidence="7 8">
    <name type="scientific">Sinocyclocheilus anshuiensis</name>
    <dbReference type="NCBI Taxonomy" id="1608454"/>
    <lineage>
        <taxon>Eukaryota</taxon>
        <taxon>Metazoa</taxon>
        <taxon>Chordata</taxon>
        <taxon>Craniata</taxon>
        <taxon>Vertebrata</taxon>
        <taxon>Euteleostomi</taxon>
        <taxon>Actinopterygii</taxon>
        <taxon>Neopterygii</taxon>
        <taxon>Teleostei</taxon>
        <taxon>Ostariophysi</taxon>
        <taxon>Cypriniformes</taxon>
        <taxon>Cyprinidae</taxon>
        <taxon>Cyprininae</taxon>
        <taxon>Sinocyclocheilus</taxon>
    </lineage>
</organism>
<evidence type="ECO:0000256" key="4">
    <source>
        <dbReference type="ARBA" id="ARBA00022801"/>
    </source>
</evidence>
<dbReference type="GO" id="GO:0031982">
    <property type="term" value="C:vesicle"/>
    <property type="evidence" value="ECO:0007669"/>
    <property type="project" value="TreeGrafter"/>
</dbReference>
<dbReference type="Gene3D" id="1.20.120.980">
    <property type="entry name" value="Serine carboxypeptidase S28, SKS domain"/>
    <property type="match status" value="1"/>
</dbReference>
<accession>A0A671P1V1</accession>
<dbReference type="PANTHER" id="PTHR11010">
    <property type="entry name" value="PROTEASE S28 PRO-X CARBOXYPEPTIDASE-RELATED"/>
    <property type="match status" value="1"/>
</dbReference>
<feature type="signal peptide" evidence="6">
    <location>
        <begin position="1"/>
        <end position="21"/>
    </location>
</feature>
<comment type="similarity">
    <text evidence="1">Belongs to the peptidase S28 family.</text>
</comment>
<keyword evidence="2" id="KW-0645">Protease</keyword>
<reference evidence="7" key="2">
    <citation type="submission" date="2025-09" db="UniProtKB">
        <authorList>
            <consortium name="Ensembl"/>
        </authorList>
    </citation>
    <scope>IDENTIFICATION</scope>
</reference>
<keyword evidence="8" id="KW-1185">Reference proteome</keyword>
<dbReference type="Gene3D" id="3.40.50.1820">
    <property type="entry name" value="alpha/beta hydrolase"/>
    <property type="match status" value="1"/>
</dbReference>
<dbReference type="InterPro" id="IPR042269">
    <property type="entry name" value="Ser_carbopepase_S28_SKS"/>
</dbReference>
<evidence type="ECO:0000256" key="2">
    <source>
        <dbReference type="ARBA" id="ARBA00022670"/>
    </source>
</evidence>
<dbReference type="FunFam" id="3.40.50.1820:FF:000484">
    <property type="entry name" value="Dipeptidyl peptidase 2"/>
    <property type="match status" value="1"/>
</dbReference>
<dbReference type="InterPro" id="IPR029058">
    <property type="entry name" value="AB_hydrolase_fold"/>
</dbReference>
<evidence type="ECO:0000256" key="6">
    <source>
        <dbReference type="SAM" id="SignalP"/>
    </source>
</evidence>
<evidence type="ECO:0000313" key="8">
    <source>
        <dbReference type="Proteomes" id="UP000472260"/>
    </source>
</evidence>
<dbReference type="GO" id="GO:0008239">
    <property type="term" value="F:dipeptidyl-peptidase activity"/>
    <property type="evidence" value="ECO:0007669"/>
    <property type="project" value="TreeGrafter"/>
</dbReference>
<reference evidence="7" key="1">
    <citation type="submission" date="2025-08" db="UniProtKB">
        <authorList>
            <consortium name="Ensembl"/>
        </authorList>
    </citation>
    <scope>IDENTIFICATION</scope>
</reference>
<dbReference type="AlphaFoldDB" id="A0A671P1V1"/>
<evidence type="ECO:0000313" key="7">
    <source>
        <dbReference type="Ensembl" id="ENSSANP00000049877.1"/>
    </source>
</evidence>
<dbReference type="GO" id="GO:0006508">
    <property type="term" value="P:proteolysis"/>
    <property type="evidence" value="ECO:0007669"/>
    <property type="project" value="UniProtKB-KW"/>
</dbReference>
<name>A0A671P1V1_9TELE</name>
<keyword evidence="4" id="KW-0378">Hydrolase</keyword>
<evidence type="ECO:0000256" key="1">
    <source>
        <dbReference type="ARBA" id="ARBA00011079"/>
    </source>
</evidence>
<dbReference type="Pfam" id="PF05577">
    <property type="entry name" value="Peptidase_S28"/>
    <property type="match status" value="1"/>
</dbReference>
<proteinExistence type="inferred from homology"/>
<dbReference type="PANTHER" id="PTHR11010:SF107">
    <property type="entry name" value="DIPEPTIDYL PEPTIDASE 2"/>
    <property type="match status" value="1"/>
</dbReference>
<dbReference type="SUPFAM" id="SSF53474">
    <property type="entry name" value="alpha/beta-Hydrolases"/>
    <property type="match status" value="1"/>
</dbReference>
<feature type="chain" id="PRO_5025436200" evidence="6">
    <location>
        <begin position="22"/>
        <end position="386"/>
    </location>
</feature>
<evidence type="ECO:0000256" key="3">
    <source>
        <dbReference type="ARBA" id="ARBA00022729"/>
    </source>
</evidence>
<dbReference type="GO" id="GO:0070008">
    <property type="term" value="F:serine-type exopeptidase activity"/>
    <property type="evidence" value="ECO:0007669"/>
    <property type="project" value="InterPro"/>
</dbReference>
<keyword evidence="3 6" id="KW-0732">Signal</keyword>
<dbReference type="Ensembl" id="ENSSANT00000053025.1">
    <property type="protein sequence ID" value="ENSSANP00000049877.1"/>
    <property type="gene ID" value="ENSSANG00000025021.1"/>
</dbReference>